<dbReference type="PANTHER" id="PTHR33835">
    <property type="entry name" value="YALI0C07656P"/>
    <property type="match status" value="1"/>
</dbReference>
<dbReference type="InterPro" id="IPR036866">
    <property type="entry name" value="RibonucZ/Hydroxyglut_hydro"/>
</dbReference>
<dbReference type="SUPFAM" id="SSF56281">
    <property type="entry name" value="Metallo-hydrolase/oxidoreductase"/>
    <property type="match status" value="1"/>
</dbReference>
<dbReference type="Pfam" id="PF14234">
    <property type="entry name" value="DUF4336"/>
    <property type="match status" value="1"/>
</dbReference>
<reference evidence="1" key="2">
    <citation type="journal article" date="2015" name="Genome Announc.">
        <title>Draft Genome Sequence of Filamentous Marine Cyanobacterium Lyngbya confervoides Strain BDU141951.</title>
        <authorList>
            <person name="Chandrababunaidu M.M."/>
            <person name="Sen D."/>
            <person name="Tripathy S."/>
        </authorList>
    </citation>
    <scope>NUCLEOTIDE SEQUENCE</scope>
    <source>
        <strain evidence="1">BDU141951</strain>
    </source>
</reference>
<dbReference type="PANTHER" id="PTHR33835:SF1">
    <property type="entry name" value="METALLO-BETA-LACTAMASE DOMAIN-CONTAINING PROTEIN"/>
    <property type="match status" value="1"/>
</dbReference>
<dbReference type="AlphaFoldDB" id="A0A0C1UQ98"/>
<accession>A0A0C1UQ98</accession>
<name>A0A0C1UQ98_9CYAN</name>
<dbReference type="EMBL" id="JTHE02000003">
    <property type="protein sequence ID" value="NEV67829.1"/>
    <property type="molecule type" value="Genomic_DNA"/>
</dbReference>
<sequence>MLFLTEVVPDLWTATQSQRFLGLEVGCRMTVVRLPNRELVLISPLPLKSGDRARLDALGTVKHLIAPNRFHHLYFGAAQALYPHAQAWGVEGLAQKRPDLRFDGVLDEPGNFAGALHYLPFSGLGSIMLQGIQLANETVFWHQLSQTLILTDLAFNFDETFPFTSRLAAQVLGSYQTLRPTRLEKWGSFDKEAVARSMRQVLHWEFDRVIPGHGSIVEHDAKAQLRAGFEWFLGRSLAVETSLATSRPA</sequence>
<evidence type="ECO:0000313" key="1">
    <source>
        <dbReference type="EMBL" id="NEV67829.1"/>
    </source>
</evidence>
<protein>
    <submittedName>
        <fullName evidence="1">DUF4336 domain-containing protein</fullName>
    </submittedName>
</protein>
<organism evidence="1">
    <name type="scientific">Lyngbya confervoides BDU141951</name>
    <dbReference type="NCBI Taxonomy" id="1574623"/>
    <lineage>
        <taxon>Bacteria</taxon>
        <taxon>Bacillati</taxon>
        <taxon>Cyanobacteriota</taxon>
        <taxon>Cyanophyceae</taxon>
        <taxon>Oscillatoriophycideae</taxon>
        <taxon>Oscillatoriales</taxon>
        <taxon>Microcoleaceae</taxon>
        <taxon>Lyngbya</taxon>
    </lineage>
</organism>
<reference evidence="1" key="1">
    <citation type="submission" date="2014-11" db="EMBL/GenBank/DDBJ databases">
        <authorList>
            <person name="Malar M.C."/>
            <person name="Sen D."/>
            <person name="Tripathy S."/>
        </authorList>
    </citation>
    <scope>NUCLEOTIDE SEQUENCE</scope>
    <source>
        <strain evidence="1">BDU141951</strain>
    </source>
</reference>
<reference evidence="1" key="3">
    <citation type="submission" date="2020-02" db="EMBL/GenBank/DDBJ databases">
        <authorList>
            <person name="Sarangi A.N."/>
            <person name="Ghosh S."/>
            <person name="Mukherjee M."/>
            <person name="Tripathy S."/>
        </authorList>
    </citation>
    <scope>NUCLEOTIDE SEQUENCE</scope>
    <source>
        <strain evidence="1">BDU141951</strain>
    </source>
</reference>
<comment type="caution">
    <text evidence="1">The sequence shown here is derived from an EMBL/GenBank/DDBJ whole genome shotgun (WGS) entry which is preliminary data.</text>
</comment>
<dbReference type="InterPro" id="IPR025638">
    <property type="entry name" value="DUF4336"/>
</dbReference>
<gene>
    <name evidence="1" type="ORF">QQ91_011955</name>
</gene>
<proteinExistence type="predicted"/>